<organism evidence="2 3">
    <name type="scientific">Paraburkholderia phenazinium</name>
    <dbReference type="NCBI Taxonomy" id="60549"/>
    <lineage>
        <taxon>Bacteria</taxon>
        <taxon>Pseudomonadati</taxon>
        <taxon>Pseudomonadota</taxon>
        <taxon>Betaproteobacteria</taxon>
        <taxon>Burkholderiales</taxon>
        <taxon>Burkholderiaceae</taxon>
        <taxon>Paraburkholderia</taxon>
    </lineage>
</organism>
<dbReference type="Proteomes" id="UP000185151">
    <property type="component" value="Unassembled WGS sequence"/>
</dbReference>
<feature type="transmembrane region" description="Helical" evidence="1">
    <location>
        <begin position="149"/>
        <end position="171"/>
    </location>
</feature>
<accession>A0A1N6HV94</accession>
<evidence type="ECO:0000313" key="3">
    <source>
        <dbReference type="Proteomes" id="UP000185151"/>
    </source>
</evidence>
<protein>
    <submittedName>
        <fullName evidence="2">Uncharacterized protein</fullName>
    </submittedName>
</protein>
<proteinExistence type="predicted"/>
<evidence type="ECO:0000313" key="2">
    <source>
        <dbReference type="EMBL" id="SIO23656.1"/>
    </source>
</evidence>
<reference evidence="2 3" key="1">
    <citation type="submission" date="2016-11" db="EMBL/GenBank/DDBJ databases">
        <authorList>
            <person name="Jaros S."/>
            <person name="Januszkiewicz K."/>
            <person name="Wedrychowicz H."/>
        </authorList>
    </citation>
    <scope>NUCLEOTIDE SEQUENCE [LARGE SCALE GENOMIC DNA]</scope>
    <source>
        <strain evidence="2 3">GAS95</strain>
    </source>
</reference>
<dbReference type="AlphaFoldDB" id="A0A1N6HV94"/>
<name>A0A1N6HV94_9BURK</name>
<sequence>MSCLESDCCSLWVVEHYSKMQMNKGRVIVAGSPTVRTFRKTGIYAGWINPAASCPNSLTFVQNTVPAHQCSPAISIAAARCAKQHSGPCEPPIKTFTPNMSSLPQTIQPELIVRGSRFAMPLLVVVMLIIAVCYFVFAQSDPFLSFGDIFMLFVAPFGALISMNFMTRAIFFDDRCQVSRTVILYQNIVSVERGRFLLTIRYYRPNDSRAKPRSAKLSFYEMRRAEQEKCLDILRTRLPAKAVSSL</sequence>
<evidence type="ECO:0000256" key="1">
    <source>
        <dbReference type="SAM" id="Phobius"/>
    </source>
</evidence>
<keyword evidence="3" id="KW-1185">Reference proteome</keyword>
<keyword evidence="1" id="KW-1133">Transmembrane helix</keyword>
<keyword evidence="1" id="KW-0812">Transmembrane</keyword>
<feature type="transmembrane region" description="Helical" evidence="1">
    <location>
        <begin position="118"/>
        <end position="137"/>
    </location>
</feature>
<dbReference type="EMBL" id="FSRU01000001">
    <property type="protein sequence ID" value="SIO23656.1"/>
    <property type="molecule type" value="Genomic_DNA"/>
</dbReference>
<keyword evidence="1" id="KW-0472">Membrane</keyword>
<gene>
    <name evidence="2" type="ORF">SAMN05444165_1609</name>
</gene>